<sequence>MESKEESKQICWYVMRDLKRPNAKTPAYKQFRDNHIEVFTPMKWCLKIQKGKQVREEIPFISDLLFVHASREVIDPIVEKTPTIQYRYCKGANYRNPMMVNDLDMERFIHAVKASSTPKYYMPEEISSEMCKRSIRIIGGYLNGYEGFLLTVRGSKVKRLLVQLPNFFSVGVEVSPDMIEFL</sequence>
<protein>
    <submittedName>
        <fullName evidence="3">Transcription termination factor nusG</fullName>
    </submittedName>
</protein>
<dbReference type="RefSeq" id="WP_074636037.1">
    <property type="nucleotide sequence ID" value="NZ_FNDO01000005.1"/>
</dbReference>
<proteinExistence type="predicted"/>
<evidence type="ECO:0000256" key="1">
    <source>
        <dbReference type="ARBA" id="ARBA00023163"/>
    </source>
</evidence>
<keyword evidence="1" id="KW-0804">Transcription</keyword>
<dbReference type="SUPFAM" id="SSF82679">
    <property type="entry name" value="N-utilization substance G protein NusG, N-terminal domain"/>
    <property type="match status" value="1"/>
</dbReference>
<dbReference type="AlphaFoldDB" id="A0A1G8BYM1"/>
<feature type="domain" description="NusG-like N-terminal" evidence="2">
    <location>
        <begin position="11"/>
        <end position="108"/>
    </location>
</feature>
<name>A0A1G8BYM1_BACOV</name>
<evidence type="ECO:0000259" key="2">
    <source>
        <dbReference type="Pfam" id="PF02357"/>
    </source>
</evidence>
<dbReference type="CDD" id="cd09895">
    <property type="entry name" value="NGN_SP_UpxY"/>
    <property type="match status" value="1"/>
</dbReference>
<organism evidence="3 4">
    <name type="scientific">Bacteroides ovatus</name>
    <dbReference type="NCBI Taxonomy" id="28116"/>
    <lineage>
        <taxon>Bacteria</taxon>
        <taxon>Pseudomonadati</taxon>
        <taxon>Bacteroidota</taxon>
        <taxon>Bacteroidia</taxon>
        <taxon>Bacteroidales</taxon>
        <taxon>Bacteroidaceae</taxon>
        <taxon>Bacteroides</taxon>
    </lineage>
</organism>
<dbReference type="Pfam" id="PF02357">
    <property type="entry name" value="NusG"/>
    <property type="match status" value="1"/>
</dbReference>
<dbReference type="InterPro" id="IPR006645">
    <property type="entry name" value="NGN-like_dom"/>
</dbReference>
<reference evidence="3 4" key="1">
    <citation type="submission" date="2016-10" db="EMBL/GenBank/DDBJ databases">
        <authorList>
            <person name="de Groot N.N."/>
        </authorList>
    </citation>
    <scope>NUCLEOTIDE SEQUENCE [LARGE SCALE GENOMIC DNA]</scope>
    <source>
        <strain evidence="3 4">NLAE-zl-C57</strain>
    </source>
</reference>
<dbReference type="Proteomes" id="UP000181870">
    <property type="component" value="Unassembled WGS sequence"/>
</dbReference>
<dbReference type="Gene3D" id="3.30.70.940">
    <property type="entry name" value="NusG, N-terminal domain"/>
    <property type="match status" value="1"/>
</dbReference>
<evidence type="ECO:0000313" key="4">
    <source>
        <dbReference type="Proteomes" id="UP000181870"/>
    </source>
</evidence>
<dbReference type="EMBL" id="FNDO01000005">
    <property type="protein sequence ID" value="SDH38302.1"/>
    <property type="molecule type" value="Genomic_DNA"/>
</dbReference>
<evidence type="ECO:0000313" key="3">
    <source>
        <dbReference type="EMBL" id="SDH38302.1"/>
    </source>
</evidence>
<dbReference type="InterPro" id="IPR036735">
    <property type="entry name" value="NGN_dom_sf"/>
</dbReference>
<accession>A0A1G8BYM1</accession>
<gene>
    <name evidence="3" type="ORF">SAMN05192582_100531</name>
</gene>
<dbReference type="GO" id="GO:0006354">
    <property type="term" value="P:DNA-templated transcription elongation"/>
    <property type="evidence" value="ECO:0007669"/>
    <property type="project" value="InterPro"/>
</dbReference>
<dbReference type="NCBIfam" id="NF033644">
    <property type="entry name" value="antiterm_UpxY"/>
    <property type="match status" value="1"/>
</dbReference>